<keyword evidence="1" id="KW-0472">Membrane</keyword>
<feature type="transmembrane region" description="Helical" evidence="1">
    <location>
        <begin position="36"/>
        <end position="53"/>
    </location>
</feature>
<dbReference type="EMBL" id="JRYR02000001">
    <property type="protein sequence ID" value="OHX65145.1"/>
    <property type="molecule type" value="Genomic_DNA"/>
</dbReference>
<protein>
    <submittedName>
        <fullName evidence="2">Uncharacterized protein</fullName>
    </submittedName>
</protein>
<dbReference type="AlphaFoldDB" id="A0A1S1YWF4"/>
<keyword evidence="1" id="KW-1133">Transmembrane helix</keyword>
<gene>
    <name evidence="2" type="ORF">NH26_01635</name>
</gene>
<organism evidence="2 3">
    <name type="scientific">Flammeovirga pacifica</name>
    <dbReference type="NCBI Taxonomy" id="915059"/>
    <lineage>
        <taxon>Bacteria</taxon>
        <taxon>Pseudomonadati</taxon>
        <taxon>Bacteroidota</taxon>
        <taxon>Cytophagia</taxon>
        <taxon>Cytophagales</taxon>
        <taxon>Flammeovirgaceae</taxon>
        <taxon>Flammeovirga</taxon>
    </lineage>
</organism>
<evidence type="ECO:0000313" key="3">
    <source>
        <dbReference type="Proteomes" id="UP000179797"/>
    </source>
</evidence>
<proteinExistence type="predicted"/>
<name>A0A1S1YWF4_FLAPC</name>
<reference evidence="2 3" key="1">
    <citation type="journal article" date="2012" name="Int. J. Syst. Evol. Microbiol.">
        <title>Flammeovirga pacifica sp. nov., isolated from deep-sea sediment.</title>
        <authorList>
            <person name="Xu H."/>
            <person name="Fu Y."/>
            <person name="Yang N."/>
            <person name="Ding Z."/>
            <person name="Lai Q."/>
            <person name="Zeng R."/>
        </authorList>
    </citation>
    <scope>NUCLEOTIDE SEQUENCE [LARGE SCALE GENOMIC DNA]</scope>
    <source>
        <strain evidence="3">DSM 24597 / LMG 26175 / WPAGA1</strain>
    </source>
</reference>
<comment type="caution">
    <text evidence="2">The sequence shown here is derived from an EMBL/GenBank/DDBJ whole genome shotgun (WGS) entry which is preliminary data.</text>
</comment>
<sequence length="67" mass="7602">MPIAQIGVVLTFVLLGLAAFAKYYVLSLGIEIPQRYYIYVPILIFSGVWPLMINRGIQPNPEFETEN</sequence>
<keyword evidence="3" id="KW-1185">Reference proteome</keyword>
<evidence type="ECO:0000256" key="1">
    <source>
        <dbReference type="SAM" id="Phobius"/>
    </source>
</evidence>
<keyword evidence="1" id="KW-0812">Transmembrane</keyword>
<feature type="transmembrane region" description="Helical" evidence="1">
    <location>
        <begin position="6"/>
        <end position="24"/>
    </location>
</feature>
<evidence type="ECO:0000313" key="2">
    <source>
        <dbReference type="EMBL" id="OHX65145.1"/>
    </source>
</evidence>
<dbReference type="Proteomes" id="UP000179797">
    <property type="component" value="Unassembled WGS sequence"/>
</dbReference>
<accession>A0A1S1YWF4</accession>